<comment type="caution">
    <text evidence="1">The sequence shown here is derived from an EMBL/GenBank/DDBJ whole genome shotgun (WGS) entry which is preliminary data.</text>
</comment>
<proteinExistence type="predicted"/>
<sequence length="97" mass="11648">MTALSIEERLEKLEAQMQKRIERQNLLFELIYQQTELQSTILYLSKIREDLLHVQPSFSPLLEQQRLLYAKLLSELPPEDQQGREYVRSLQDLFEQK</sequence>
<evidence type="ECO:0000313" key="1">
    <source>
        <dbReference type="EMBL" id="OEY75583.1"/>
    </source>
</evidence>
<accession>A0ABX3BP63</accession>
<dbReference type="EMBL" id="MDJC01000030">
    <property type="protein sequence ID" value="OEY75583.1"/>
    <property type="molecule type" value="Genomic_DNA"/>
</dbReference>
<organism evidence="1 2">
    <name type="scientific">Haemophilus quentini</name>
    <dbReference type="NCBI Taxonomy" id="123834"/>
    <lineage>
        <taxon>Bacteria</taxon>
        <taxon>Pseudomonadati</taxon>
        <taxon>Pseudomonadota</taxon>
        <taxon>Gammaproteobacteria</taxon>
        <taxon>Pasteurellales</taxon>
        <taxon>Pasteurellaceae</taxon>
        <taxon>Haemophilus</taxon>
    </lineage>
</organism>
<evidence type="ECO:0000313" key="2">
    <source>
        <dbReference type="Proteomes" id="UP000175677"/>
    </source>
</evidence>
<name>A0ABX3BP63_9PAST</name>
<protein>
    <submittedName>
        <fullName evidence="1">Uncharacterized protein</fullName>
    </submittedName>
</protein>
<dbReference type="Proteomes" id="UP000175677">
    <property type="component" value="Unassembled WGS sequence"/>
</dbReference>
<reference evidence="1 2" key="1">
    <citation type="submission" date="2016-08" db="EMBL/GenBank/DDBJ databases">
        <authorList>
            <person name="Eshaghi A."/>
            <person name="Soares D."/>
            <person name="Kus J."/>
            <person name="Richardson D."/>
            <person name="Li A."/>
            <person name="Patel S.N."/>
        </authorList>
    </citation>
    <scope>NUCLEOTIDE SEQUENCE [LARGE SCALE GENOMIC DNA]</scope>
    <source>
        <strain evidence="1 2">C860</strain>
    </source>
</reference>
<keyword evidence="2" id="KW-1185">Reference proteome</keyword>
<dbReference type="RefSeq" id="WP_005642280.1">
    <property type="nucleotide sequence ID" value="NZ_MCII02000051.1"/>
</dbReference>
<gene>
    <name evidence="1" type="ORF">BFQ30_09965</name>
</gene>